<sequence>MPLVTFDVNTSIEDEQPVLAATTADTTGSTYSATLKWQEGRAERIQSLEAALSATARRRQQHQQQKILKPDYSSMLDSESGGYDSSDENQSKNSDGGDGDAWSDSSSIFYCEGQPLLCTYQPPAMPSTIASSAGTYGSLSRQTAEVKTPEQYLPWDVRAWNRARQLCFSICICSAAAQESGSAS</sequence>
<accession>A0A9W8KXT6</accession>
<evidence type="ECO:0000313" key="2">
    <source>
        <dbReference type="EMBL" id="KAJ2678743.1"/>
    </source>
</evidence>
<dbReference type="Proteomes" id="UP001151518">
    <property type="component" value="Unassembled WGS sequence"/>
</dbReference>
<comment type="caution">
    <text evidence="2">The sequence shown here is derived from an EMBL/GenBank/DDBJ whole genome shotgun (WGS) entry which is preliminary data.</text>
</comment>
<organism evidence="2 3">
    <name type="scientific">Coemansia spiralis</name>
    <dbReference type="NCBI Taxonomy" id="417178"/>
    <lineage>
        <taxon>Eukaryota</taxon>
        <taxon>Fungi</taxon>
        <taxon>Fungi incertae sedis</taxon>
        <taxon>Zoopagomycota</taxon>
        <taxon>Kickxellomycotina</taxon>
        <taxon>Kickxellomycetes</taxon>
        <taxon>Kickxellales</taxon>
        <taxon>Kickxellaceae</taxon>
        <taxon>Coemansia</taxon>
    </lineage>
</organism>
<name>A0A9W8KXT6_9FUNG</name>
<evidence type="ECO:0000256" key="1">
    <source>
        <dbReference type="SAM" id="MobiDB-lite"/>
    </source>
</evidence>
<proteinExistence type="predicted"/>
<evidence type="ECO:0000313" key="3">
    <source>
        <dbReference type="Proteomes" id="UP001151518"/>
    </source>
</evidence>
<reference evidence="2" key="1">
    <citation type="submission" date="2022-07" db="EMBL/GenBank/DDBJ databases">
        <title>Phylogenomic reconstructions and comparative analyses of Kickxellomycotina fungi.</title>
        <authorList>
            <person name="Reynolds N.K."/>
            <person name="Stajich J.E."/>
            <person name="Barry K."/>
            <person name="Grigoriev I.V."/>
            <person name="Crous P."/>
            <person name="Smith M.E."/>
        </authorList>
    </citation>
    <scope>NUCLEOTIDE SEQUENCE</scope>
    <source>
        <strain evidence="2">NRRL 3115</strain>
    </source>
</reference>
<gene>
    <name evidence="2" type="ORF">GGI25_002128</name>
</gene>
<dbReference type="AlphaFoldDB" id="A0A9W8KXT6"/>
<dbReference type="OrthoDB" id="5570093at2759"/>
<feature type="region of interest" description="Disordered" evidence="1">
    <location>
        <begin position="55"/>
        <end position="100"/>
    </location>
</feature>
<dbReference type="EMBL" id="JANBTW010000018">
    <property type="protein sequence ID" value="KAJ2678743.1"/>
    <property type="molecule type" value="Genomic_DNA"/>
</dbReference>
<protein>
    <submittedName>
        <fullName evidence="2">Uncharacterized protein</fullName>
    </submittedName>
</protein>